<name>A0A4U0WGR0_9PEZI</name>
<organism evidence="3 4">
    <name type="scientific">Cryomyces minteri</name>
    <dbReference type="NCBI Taxonomy" id="331657"/>
    <lineage>
        <taxon>Eukaryota</taxon>
        <taxon>Fungi</taxon>
        <taxon>Dikarya</taxon>
        <taxon>Ascomycota</taxon>
        <taxon>Pezizomycotina</taxon>
        <taxon>Dothideomycetes</taxon>
        <taxon>Dothideomycetes incertae sedis</taxon>
        <taxon>Cryomyces</taxon>
    </lineage>
</organism>
<dbReference type="Proteomes" id="UP000308768">
    <property type="component" value="Unassembled WGS sequence"/>
</dbReference>
<dbReference type="Pfam" id="PF24321">
    <property type="entry name" value="DUF7493"/>
    <property type="match status" value="1"/>
</dbReference>
<reference evidence="3 4" key="1">
    <citation type="submission" date="2017-03" db="EMBL/GenBank/DDBJ databases">
        <title>Genomes of endolithic fungi from Antarctica.</title>
        <authorList>
            <person name="Coleine C."/>
            <person name="Masonjones S."/>
            <person name="Stajich J.E."/>
        </authorList>
    </citation>
    <scope>NUCLEOTIDE SEQUENCE [LARGE SCALE GENOMIC DNA]</scope>
    <source>
        <strain evidence="3 4">CCFEE 5187</strain>
    </source>
</reference>
<dbReference type="InterPro" id="IPR016064">
    <property type="entry name" value="NAD/diacylglycerol_kinase_sf"/>
</dbReference>
<dbReference type="SUPFAM" id="SSF111331">
    <property type="entry name" value="NAD kinase/diacylglycerol kinase-like"/>
    <property type="match status" value="1"/>
</dbReference>
<evidence type="ECO:0000256" key="1">
    <source>
        <dbReference type="SAM" id="MobiDB-lite"/>
    </source>
</evidence>
<feature type="region of interest" description="Disordered" evidence="1">
    <location>
        <begin position="1"/>
        <end position="29"/>
    </location>
</feature>
<dbReference type="InterPro" id="IPR055916">
    <property type="entry name" value="DUF7493"/>
</dbReference>
<dbReference type="Pfam" id="PF00781">
    <property type="entry name" value="DAGK_cat"/>
    <property type="match status" value="1"/>
</dbReference>
<dbReference type="SMART" id="SM00046">
    <property type="entry name" value="DAGKc"/>
    <property type="match status" value="1"/>
</dbReference>
<feature type="compositionally biased region" description="Basic and acidic residues" evidence="1">
    <location>
        <begin position="8"/>
        <end position="24"/>
    </location>
</feature>
<dbReference type="OrthoDB" id="3853857at2759"/>
<protein>
    <recommendedName>
        <fullName evidence="2">DAGKc domain-containing protein</fullName>
    </recommendedName>
</protein>
<dbReference type="STRING" id="331657.A0A4U0WGR0"/>
<dbReference type="GO" id="GO:0016773">
    <property type="term" value="F:phosphotransferase activity, alcohol group as acceptor"/>
    <property type="evidence" value="ECO:0007669"/>
    <property type="project" value="UniProtKB-ARBA"/>
</dbReference>
<proteinExistence type="predicted"/>
<dbReference type="PANTHER" id="PTHR12358:SF31">
    <property type="entry name" value="ACYLGLYCEROL KINASE, MITOCHONDRIAL"/>
    <property type="match status" value="1"/>
</dbReference>
<dbReference type="GO" id="GO:0016020">
    <property type="term" value="C:membrane"/>
    <property type="evidence" value="ECO:0007669"/>
    <property type="project" value="TreeGrafter"/>
</dbReference>
<evidence type="ECO:0000313" key="3">
    <source>
        <dbReference type="EMBL" id="TKA62102.1"/>
    </source>
</evidence>
<evidence type="ECO:0000313" key="4">
    <source>
        <dbReference type="Proteomes" id="UP000308768"/>
    </source>
</evidence>
<accession>A0A4U0WGR0</accession>
<dbReference type="PANTHER" id="PTHR12358">
    <property type="entry name" value="SPHINGOSINE KINASE"/>
    <property type="match status" value="1"/>
</dbReference>
<dbReference type="Gene3D" id="2.60.200.40">
    <property type="match status" value="1"/>
</dbReference>
<dbReference type="InterPro" id="IPR017438">
    <property type="entry name" value="ATP-NAD_kinase_N"/>
</dbReference>
<dbReference type="InterPro" id="IPR050187">
    <property type="entry name" value="Lipid_Phosphate_FormReg"/>
</dbReference>
<dbReference type="InterPro" id="IPR001206">
    <property type="entry name" value="Diacylglycerol_kinase_cat_dom"/>
</dbReference>
<feature type="domain" description="DAGKc" evidence="2">
    <location>
        <begin position="160"/>
        <end position="299"/>
    </location>
</feature>
<dbReference type="Gene3D" id="3.40.50.10330">
    <property type="entry name" value="Probable inorganic polyphosphate/atp-NAD kinase, domain 1"/>
    <property type="match status" value="1"/>
</dbReference>
<dbReference type="PROSITE" id="PS50146">
    <property type="entry name" value="DAGK"/>
    <property type="match status" value="1"/>
</dbReference>
<comment type="caution">
    <text evidence="3">The sequence shown here is derived from an EMBL/GenBank/DDBJ whole genome shotgun (WGS) entry which is preliminary data.</text>
</comment>
<dbReference type="AlphaFoldDB" id="A0A4U0WGR0"/>
<sequence>MTTSAADGVRDPFRDSSAEGREYGSSEGSTLNVGRNATLTLGMDSLIVLDEDTIERDASNCCGLIPSSKHLCIPHKNADMYLTQRHIGNKATRAIPFYNILWANINDYSTASEIVINYAHPISKSCVRTKSLAYAVDKADHRHAEAWTESLLDCAYGESQRRKRMKVLINPFGGKGQAKKYYDRDIAPIFTGAWCEVDVERTQYSGHAVEIAQQLDTDRYDVVACCSGDGLPHEVFNGLGRKRDARRALRKIAVVQLPCGTGNAMSLNLNGTDSPSLAALCIVKGLRTPLDLIAITQGDRLMLSFLSQSVGIVAETDLATEHLRWMGSQRFTYGFLIRLLGKTVYPCDVAVAVEIGDKAAIRDAYNAAVSSKAAPSSRSSSCSGEITEGDDPADLGLPALKFGTVQDALPEGWKLVPYDKMGNFYAGNMAYMSANANFFPAALPADACADLVCIDGDISRRAAIGSLSAVETGAFFDMPHVHYRKIKGYRILPKQRRDGYISIDGERVPFEPFQAEVLAALGTVLSRSGRGYEARGP</sequence>
<dbReference type="GO" id="GO:0005737">
    <property type="term" value="C:cytoplasm"/>
    <property type="evidence" value="ECO:0007669"/>
    <property type="project" value="TreeGrafter"/>
</dbReference>
<dbReference type="GO" id="GO:0046512">
    <property type="term" value="P:sphingosine biosynthetic process"/>
    <property type="evidence" value="ECO:0007669"/>
    <property type="project" value="TreeGrafter"/>
</dbReference>
<dbReference type="EMBL" id="NAJN01001621">
    <property type="protein sequence ID" value="TKA62102.1"/>
    <property type="molecule type" value="Genomic_DNA"/>
</dbReference>
<keyword evidence="4" id="KW-1185">Reference proteome</keyword>
<gene>
    <name evidence="3" type="ORF">B0A49_11386</name>
</gene>
<evidence type="ECO:0000259" key="2">
    <source>
        <dbReference type="PROSITE" id="PS50146"/>
    </source>
</evidence>
<dbReference type="GO" id="GO:0001727">
    <property type="term" value="F:lipid kinase activity"/>
    <property type="evidence" value="ECO:0007669"/>
    <property type="project" value="TreeGrafter"/>
</dbReference>